<accession>A0ABD3V5K9</accession>
<organism evidence="1 2">
    <name type="scientific">Sinanodonta woodiana</name>
    <name type="common">Chinese pond mussel</name>
    <name type="synonym">Anodonta woodiana</name>
    <dbReference type="NCBI Taxonomy" id="1069815"/>
    <lineage>
        <taxon>Eukaryota</taxon>
        <taxon>Metazoa</taxon>
        <taxon>Spiralia</taxon>
        <taxon>Lophotrochozoa</taxon>
        <taxon>Mollusca</taxon>
        <taxon>Bivalvia</taxon>
        <taxon>Autobranchia</taxon>
        <taxon>Heteroconchia</taxon>
        <taxon>Palaeoheterodonta</taxon>
        <taxon>Unionida</taxon>
        <taxon>Unionoidea</taxon>
        <taxon>Unionidae</taxon>
        <taxon>Unioninae</taxon>
        <taxon>Sinanodonta</taxon>
    </lineage>
</organism>
<protein>
    <submittedName>
        <fullName evidence="1">Uncharacterized protein</fullName>
    </submittedName>
</protein>
<dbReference type="EMBL" id="JBJQND010000013">
    <property type="protein sequence ID" value="KAL3856911.1"/>
    <property type="molecule type" value="Genomic_DNA"/>
</dbReference>
<dbReference type="Proteomes" id="UP001634394">
    <property type="component" value="Unassembled WGS sequence"/>
</dbReference>
<comment type="caution">
    <text evidence="1">The sequence shown here is derived from an EMBL/GenBank/DDBJ whole genome shotgun (WGS) entry which is preliminary data.</text>
</comment>
<gene>
    <name evidence="1" type="ORF">ACJMK2_011617</name>
</gene>
<sequence length="141" mass="16155">MTEENKDKAFPEVAQISTSFTVDFGHQNRGKVPKLFQNQQCKAKIITMEDIEKKQRQAEARRKNHEEMKAETARVVRDECAKINDRAMRLFEQDAKRQGLSGTEHIKPMTRKQASLAIREMSHDINKLALGMNSSISLPSQ</sequence>
<dbReference type="AlphaFoldDB" id="A0ABD3V5K9"/>
<evidence type="ECO:0000313" key="1">
    <source>
        <dbReference type="EMBL" id="KAL3856911.1"/>
    </source>
</evidence>
<evidence type="ECO:0000313" key="2">
    <source>
        <dbReference type="Proteomes" id="UP001634394"/>
    </source>
</evidence>
<reference evidence="1 2" key="1">
    <citation type="submission" date="2024-11" db="EMBL/GenBank/DDBJ databases">
        <title>Chromosome-level genome assembly of the freshwater bivalve Anodonta woodiana.</title>
        <authorList>
            <person name="Chen X."/>
        </authorList>
    </citation>
    <scope>NUCLEOTIDE SEQUENCE [LARGE SCALE GENOMIC DNA]</scope>
    <source>
        <strain evidence="1">MN2024</strain>
        <tissue evidence="1">Gills</tissue>
    </source>
</reference>
<keyword evidence="2" id="KW-1185">Reference proteome</keyword>
<proteinExistence type="predicted"/>
<name>A0ABD3V5K9_SINWO</name>